<organism evidence="2 3">
    <name type="scientific">Motilibacter peucedani</name>
    <dbReference type="NCBI Taxonomy" id="598650"/>
    <lineage>
        <taxon>Bacteria</taxon>
        <taxon>Bacillati</taxon>
        <taxon>Actinomycetota</taxon>
        <taxon>Actinomycetes</taxon>
        <taxon>Motilibacterales</taxon>
        <taxon>Motilibacteraceae</taxon>
        <taxon>Motilibacter</taxon>
    </lineage>
</organism>
<keyword evidence="3" id="KW-1185">Reference proteome</keyword>
<evidence type="ECO:0000259" key="1">
    <source>
        <dbReference type="PROSITE" id="PS51186"/>
    </source>
</evidence>
<dbReference type="PANTHER" id="PTHR43792:SF1">
    <property type="entry name" value="N-ACETYLTRANSFERASE DOMAIN-CONTAINING PROTEIN"/>
    <property type="match status" value="1"/>
</dbReference>
<accession>A0A420XJY2</accession>
<dbReference type="Pfam" id="PF13302">
    <property type="entry name" value="Acetyltransf_3"/>
    <property type="match status" value="1"/>
</dbReference>
<dbReference type="AlphaFoldDB" id="A0A420XJY2"/>
<dbReference type="InParanoid" id="A0A420XJY2"/>
<sequence length="185" mass="20412">MADLLTTDRLVLRDWTADDAEAALAVFGDASVARWLTPALERPGDVEAMREHLARWAAEAPGLVPPYGRWAVVRREDGAVIGGMELRPLPPHDEDVEIGWQLAPGAWGHGYATEASRALARYAFSQATDEVFAVVRPGNERAGAVAKRLGMEWVGETDKYYDLVLQVYRLRPSDLDAVERDTARA</sequence>
<dbReference type="InterPro" id="IPR016181">
    <property type="entry name" value="Acyl_CoA_acyltransferase"/>
</dbReference>
<dbReference type="PANTHER" id="PTHR43792">
    <property type="entry name" value="GNAT FAMILY, PUTATIVE (AFU_ORTHOLOGUE AFUA_3G00765)-RELATED-RELATED"/>
    <property type="match status" value="1"/>
</dbReference>
<dbReference type="SUPFAM" id="SSF55729">
    <property type="entry name" value="Acyl-CoA N-acyltransferases (Nat)"/>
    <property type="match status" value="1"/>
</dbReference>
<comment type="caution">
    <text evidence="2">The sequence shown here is derived from an EMBL/GenBank/DDBJ whole genome shotgun (WGS) entry which is preliminary data.</text>
</comment>
<keyword evidence="2" id="KW-0808">Transferase</keyword>
<evidence type="ECO:0000313" key="2">
    <source>
        <dbReference type="EMBL" id="RKS67999.1"/>
    </source>
</evidence>
<dbReference type="PROSITE" id="PS51186">
    <property type="entry name" value="GNAT"/>
    <property type="match status" value="1"/>
</dbReference>
<dbReference type="Gene3D" id="3.40.630.30">
    <property type="match status" value="1"/>
</dbReference>
<dbReference type="GO" id="GO:0016747">
    <property type="term" value="F:acyltransferase activity, transferring groups other than amino-acyl groups"/>
    <property type="evidence" value="ECO:0007669"/>
    <property type="project" value="InterPro"/>
</dbReference>
<gene>
    <name evidence="2" type="ORF">CLV35_3906</name>
</gene>
<dbReference type="OrthoDB" id="3533156at2"/>
<proteinExistence type="predicted"/>
<feature type="domain" description="N-acetyltransferase" evidence="1">
    <location>
        <begin position="10"/>
        <end position="170"/>
    </location>
</feature>
<dbReference type="InterPro" id="IPR051531">
    <property type="entry name" value="N-acetyltransferase"/>
</dbReference>
<dbReference type="EMBL" id="RBWV01000017">
    <property type="protein sequence ID" value="RKS67999.1"/>
    <property type="molecule type" value="Genomic_DNA"/>
</dbReference>
<dbReference type="RefSeq" id="WP_121195138.1">
    <property type="nucleotide sequence ID" value="NZ_RBWV01000017.1"/>
</dbReference>
<evidence type="ECO:0000313" key="3">
    <source>
        <dbReference type="Proteomes" id="UP000281955"/>
    </source>
</evidence>
<dbReference type="Proteomes" id="UP000281955">
    <property type="component" value="Unassembled WGS sequence"/>
</dbReference>
<name>A0A420XJY2_9ACTN</name>
<protein>
    <submittedName>
        <fullName evidence="2">RimJ/RimL family protein N-acetyltransferase</fullName>
    </submittedName>
</protein>
<dbReference type="InterPro" id="IPR000182">
    <property type="entry name" value="GNAT_dom"/>
</dbReference>
<reference evidence="2 3" key="1">
    <citation type="submission" date="2018-10" db="EMBL/GenBank/DDBJ databases">
        <title>Genomic Encyclopedia of Archaeal and Bacterial Type Strains, Phase II (KMG-II): from individual species to whole genera.</title>
        <authorList>
            <person name="Goeker M."/>
        </authorList>
    </citation>
    <scope>NUCLEOTIDE SEQUENCE [LARGE SCALE GENOMIC DNA]</scope>
    <source>
        <strain evidence="2 3">RP-AC37</strain>
    </source>
</reference>